<organism evidence="2 3">
    <name type="scientific">Modestobacter muralis</name>
    <dbReference type="NCBI Taxonomy" id="1608614"/>
    <lineage>
        <taxon>Bacteria</taxon>
        <taxon>Bacillati</taxon>
        <taxon>Actinomycetota</taxon>
        <taxon>Actinomycetes</taxon>
        <taxon>Geodermatophilales</taxon>
        <taxon>Geodermatophilaceae</taxon>
        <taxon>Modestobacter</taxon>
    </lineage>
</organism>
<dbReference type="EMBL" id="JAAGWB010000071">
    <property type="protein sequence ID" value="NEN53483.1"/>
    <property type="molecule type" value="Genomic_DNA"/>
</dbReference>
<comment type="caution">
    <text evidence="2">The sequence shown here is derived from an EMBL/GenBank/DDBJ whole genome shotgun (WGS) entry which is preliminary data.</text>
</comment>
<reference evidence="2 3" key="1">
    <citation type="submission" date="2020-02" db="EMBL/GenBank/DDBJ databases">
        <title>The WGS of Modestobacter muralis DSM 100205.</title>
        <authorList>
            <person name="Jiang Z."/>
        </authorList>
    </citation>
    <scope>NUCLEOTIDE SEQUENCE [LARGE SCALE GENOMIC DNA]</scope>
    <source>
        <strain evidence="2 3">DSM 100205</strain>
    </source>
</reference>
<protein>
    <submittedName>
        <fullName evidence="2">NYN domain-containing protein</fullName>
    </submittedName>
</protein>
<dbReference type="AlphaFoldDB" id="A0A6P0HDW8"/>
<accession>A0A6P0HDW8</accession>
<evidence type="ECO:0000313" key="3">
    <source>
        <dbReference type="Proteomes" id="UP000471152"/>
    </source>
</evidence>
<dbReference type="InterPro" id="IPR021139">
    <property type="entry name" value="NYN"/>
</dbReference>
<proteinExistence type="predicted"/>
<feature type="domain" description="NYN" evidence="1">
    <location>
        <begin position="40"/>
        <end position="186"/>
    </location>
</feature>
<sequence>MRGCAPRAQCCKVASFLPVVPLGGLAGIFLWPRGSALADRVVVFIDYQNVHGWARRMFFPTGSNPAQGHIDPLRLAQLLAKRRNRQSVVEGVRVYRGRPNPQHQAGAAAANDRQTEAWRLSSLVTVIRRPLRYPFDYPATPATEKGIDVALAVDVVAMGIREEYDAAIVVSSDTDLMPAIETVYANKLGHIELATWAGAHRLRFPRTQLPYCHFVSEPEFRTIEDQTDYTLP</sequence>
<evidence type="ECO:0000313" key="2">
    <source>
        <dbReference type="EMBL" id="NEN53483.1"/>
    </source>
</evidence>
<gene>
    <name evidence="2" type="ORF">G3R41_21505</name>
</gene>
<dbReference type="Proteomes" id="UP000471152">
    <property type="component" value="Unassembled WGS sequence"/>
</dbReference>
<dbReference type="GO" id="GO:0004540">
    <property type="term" value="F:RNA nuclease activity"/>
    <property type="evidence" value="ECO:0007669"/>
    <property type="project" value="InterPro"/>
</dbReference>
<name>A0A6P0HDW8_9ACTN</name>
<dbReference type="Pfam" id="PF01936">
    <property type="entry name" value="NYN"/>
    <property type="match status" value="1"/>
</dbReference>
<dbReference type="Gene3D" id="3.40.50.1010">
    <property type="entry name" value="5'-nuclease"/>
    <property type="match status" value="1"/>
</dbReference>
<evidence type="ECO:0000259" key="1">
    <source>
        <dbReference type="Pfam" id="PF01936"/>
    </source>
</evidence>